<dbReference type="InterPro" id="IPR011993">
    <property type="entry name" value="PH-like_dom_sf"/>
</dbReference>
<evidence type="ECO:0000259" key="17">
    <source>
        <dbReference type="PROSITE" id="PS01179"/>
    </source>
</evidence>
<evidence type="ECO:0000256" key="8">
    <source>
        <dbReference type="ARBA" id="ARBA00023054"/>
    </source>
</evidence>
<dbReference type="OrthoDB" id="10070851at2759"/>
<sequence>MPGIDKLPIEETLEDSPQTRSLLGVFEEDATAISNYMNQLYQAMHRIYDAQNELSAATHLTSKLLKEYEKQRFPLGGDDEVMSSTLQQFSKVIDELSSCHAVLSTQLADAMMFPITQFKERDLKVSILVIIEKNHYSVSGTMEVFGVKYEVTEDVYTSRKKQHQTMMHYFCALNTLQYKKKIALLEPLLGYMQAQISFFKMGSENLSEQLEEFLANIGTSVQNVRREMDSDVETMQQTIEDLEVASDPLYVPDPDPTKFPVNRNLTRKAGYLNARNKTGLVSSTWDRQFYFTQGGNLMSQARGDVAGGLAMDIDNCSVMAVDCEDRRYCFQITSFDGKKSSILQAESKKDHEEWICTINNISKQIYLSENPEETAARVNQSALEAVTPSPSFQQRHESLRPAGQSRPPTARTSSSGSLGSESASLAALSLDSLVAPDTPIQFDIISPVCEDQPGQAKASGQGGRRTNPFGESEGSAKSETEDSILHQLFIVRFLGSMEVKSDDHPDVVYETMRQILAARAIHNIFRMTESHLLVTCDCLKLIDPQTQVTRLTFPLPYVVLYATHQENKRLFGFVLRTSGGRSESSLASVCYIFESNNEGEKICDSVGLAKQIALHAELDRRASEKQKEIERVKEKQQKELSKQRQIEKDLEEQSRLIAASSRPNQASSEGQFVVLSSSQSEESDLGEEGKKRESEA</sequence>
<keyword evidence="8" id="KW-0175">Coiled coil</keyword>
<dbReference type="FunFam" id="2.30.29.30:FF:000178">
    <property type="entry name" value="DCC-interacting protein 13-alpha isoform X2"/>
    <property type="match status" value="1"/>
</dbReference>
<proteinExistence type="predicted"/>
<organism evidence="19 20">
    <name type="scientific">Octodon degus</name>
    <name type="common">Degu</name>
    <name type="synonym">Sciurus degus</name>
    <dbReference type="NCBI Taxonomy" id="10160"/>
    <lineage>
        <taxon>Eukaryota</taxon>
        <taxon>Metazoa</taxon>
        <taxon>Chordata</taxon>
        <taxon>Craniata</taxon>
        <taxon>Vertebrata</taxon>
        <taxon>Euteleostomi</taxon>
        <taxon>Mammalia</taxon>
        <taxon>Eutheria</taxon>
        <taxon>Euarchontoglires</taxon>
        <taxon>Glires</taxon>
        <taxon>Rodentia</taxon>
        <taxon>Hystricomorpha</taxon>
        <taxon>Octodontidae</taxon>
        <taxon>Octodon</taxon>
    </lineage>
</organism>
<dbReference type="Pfam" id="PF00640">
    <property type="entry name" value="PID"/>
    <property type="match status" value="1"/>
</dbReference>
<evidence type="ECO:0000256" key="2">
    <source>
        <dbReference type="ARBA" id="ARBA00004220"/>
    </source>
</evidence>
<evidence type="ECO:0000256" key="16">
    <source>
        <dbReference type="SAM" id="MobiDB-lite"/>
    </source>
</evidence>
<keyword evidence="12" id="KW-0131">Cell cycle</keyword>
<dbReference type="GO" id="GO:0008286">
    <property type="term" value="P:insulin receptor signaling pathway"/>
    <property type="evidence" value="ECO:0007669"/>
    <property type="project" value="TreeGrafter"/>
</dbReference>
<dbReference type="InterPro" id="IPR006020">
    <property type="entry name" value="PTB/PI_dom"/>
</dbReference>
<dbReference type="SMART" id="SM00462">
    <property type="entry name" value="PTB"/>
    <property type="match status" value="1"/>
</dbReference>
<dbReference type="PANTHER" id="PTHR46415:SF3">
    <property type="entry name" value="DCC-INTERACTING PROTEIN 13-ALPHA"/>
    <property type="match status" value="1"/>
</dbReference>
<dbReference type="SUPFAM" id="SSF103657">
    <property type="entry name" value="BAR/IMD domain-like"/>
    <property type="match status" value="1"/>
</dbReference>
<evidence type="ECO:0000313" key="19">
    <source>
        <dbReference type="Proteomes" id="UP000515203"/>
    </source>
</evidence>
<keyword evidence="9" id="KW-0472">Membrane</keyword>
<dbReference type="InParanoid" id="A0A6P6EHG4"/>
<gene>
    <name evidence="20" type="primary">Appl1</name>
</gene>
<dbReference type="GeneID" id="101568256"/>
<dbReference type="Pfam" id="PF16746">
    <property type="entry name" value="BAR_3"/>
    <property type="match status" value="2"/>
</dbReference>
<evidence type="ECO:0000256" key="7">
    <source>
        <dbReference type="ARBA" id="ARBA00022753"/>
    </source>
</evidence>
<dbReference type="Proteomes" id="UP000515203">
    <property type="component" value="Unplaced"/>
</dbReference>
<keyword evidence="11" id="KW-0966">Cell projection</keyword>
<feature type="domain" description="PID" evidence="17">
    <location>
        <begin position="489"/>
        <end position="625"/>
    </location>
</feature>
<evidence type="ECO:0000256" key="5">
    <source>
        <dbReference type="ARBA" id="ARBA00022490"/>
    </source>
</evidence>
<dbReference type="GO" id="GO:0032009">
    <property type="term" value="C:early phagosome"/>
    <property type="evidence" value="ECO:0007669"/>
    <property type="project" value="UniProtKB-ARBA"/>
</dbReference>
<evidence type="ECO:0000256" key="13">
    <source>
        <dbReference type="ARBA" id="ARBA00023329"/>
    </source>
</evidence>
<dbReference type="FunFam" id="2.30.29.30:FF:000067">
    <property type="entry name" value="Putative DCC-interacting protein 13-beta isoform 2"/>
    <property type="match status" value="1"/>
</dbReference>
<dbReference type="PROSITE" id="PS01179">
    <property type="entry name" value="PID"/>
    <property type="match status" value="1"/>
</dbReference>
<reference evidence="20" key="1">
    <citation type="submission" date="2025-08" db="UniProtKB">
        <authorList>
            <consortium name="RefSeq"/>
        </authorList>
    </citation>
    <scope>IDENTIFICATION</scope>
</reference>
<dbReference type="InterPro" id="IPR001849">
    <property type="entry name" value="PH_domain"/>
</dbReference>
<evidence type="ECO:0000256" key="15">
    <source>
        <dbReference type="ARBA" id="ARBA00076400"/>
    </source>
</evidence>
<dbReference type="GO" id="GO:0044354">
    <property type="term" value="C:macropinosome"/>
    <property type="evidence" value="ECO:0007669"/>
    <property type="project" value="UniProtKB-ARBA"/>
</dbReference>
<evidence type="ECO:0000256" key="9">
    <source>
        <dbReference type="ARBA" id="ARBA00023136"/>
    </source>
</evidence>
<feature type="region of interest" description="Disordered" evidence="16">
    <location>
        <begin position="624"/>
        <end position="696"/>
    </location>
</feature>
<dbReference type="PANTHER" id="PTHR46415">
    <property type="entry name" value="ADAPTOR PROTEIN, PHOSPHOTYROSINE INTERACTION, PH DOMAIN AND LEUCINE ZIPPER-CONTAINING 2"/>
    <property type="match status" value="1"/>
</dbReference>
<keyword evidence="6" id="KW-0597">Phosphoprotein</keyword>
<evidence type="ECO:0000256" key="11">
    <source>
        <dbReference type="ARBA" id="ARBA00023273"/>
    </source>
</evidence>
<keyword evidence="19" id="KW-1185">Reference proteome</keyword>
<dbReference type="CDD" id="cd13247">
    <property type="entry name" value="BAR-PH_APPL"/>
    <property type="match status" value="1"/>
</dbReference>
<dbReference type="GO" id="GO:1900015">
    <property type="term" value="P:regulation of cytokine production involved in inflammatory response"/>
    <property type="evidence" value="ECO:0007669"/>
    <property type="project" value="UniProtKB-ARBA"/>
</dbReference>
<keyword evidence="5" id="KW-0963">Cytoplasm</keyword>
<dbReference type="GO" id="GO:0043422">
    <property type="term" value="F:protein kinase B binding"/>
    <property type="evidence" value="ECO:0007669"/>
    <property type="project" value="TreeGrafter"/>
</dbReference>
<evidence type="ECO:0000256" key="14">
    <source>
        <dbReference type="ARBA" id="ARBA00070936"/>
    </source>
</evidence>
<dbReference type="GO" id="GO:1905449">
    <property type="term" value="P:regulation of Fc-gamma receptor signaling pathway involved in phagocytosis"/>
    <property type="evidence" value="ECO:0007669"/>
    <property type="project" value="UniProtKB-ARBA"/>
</dbReference>
<dbReference type="InterPro" id="IPR047236">
    <property type="entry name" value="PH_DP13A/B"/>
</dbReference>
<feature type="compositionally biased region" description="Basic and acidic residues" evidence="16">
    <location>
        <begin position="687"/>
        <end position="696"/>
    </location>
</feature>
<dbReference type="InterPro" id="IPR047237">
    <property type="entry name" value="PTB_APPL"/>
</dbReference>
<dbReference type="CTD" id="26060"/>
<dbReference type="GO" id="GO:0005634">
    <property type="term" value="C:nucleus"/>
    <property type="evidence" value="ECO:0007669"/>
    <property type="project" value="UniProtKB-SubCell"/>
</dbReference>
<dbReference type="InterPro" id="IPR004148">
    <property type="entry name" value="BAR_dom"/>
</dbReference>
<dbReference type="Gene3D" id="2.30.29.30">
    <property type="entry name" value="Pleckstrin-homology domain (PH domain)/Phosphotyrosine-binding domain (PTB)"/>
    <property type="match status" value="2"/>
</dbReference>
<dbReference type="AlphaFoldDB" id="A0A6P6EHG4"/>
<dbReference type="GO" id="GO:0031901">
    <property type="term" value="C:early endosome membrane"/>
    <property type="evidence" value="ECO:0007669"/>
    <property type="project" value="UniProtKB-SubCell"/>
</dbReference>
<evidence type="ECO:0000256" key="4">
    <source>
        <dbReference type="ARBA" id="ARBA00004466"/>
    </source>
</evidence>
<dbReference type="RefSeq" id="XP_023571492.1">
    <property type="nucleotide sequence ID" value="XM_023715724.1"/>
</dbReference>
<dbReference type="PROSITE" id="PS50003">
    <property type="entry name" value="PH_DOMAIN"/>
    <property type="match status" value="1"/>
</dbReference>
<dbReference type="InterPro" id="IPR027267">
    <property type="entry name" value="AH/BAR_dom_sf"/>
</dbReference>
<evidence type="ECO:0000259" key="18">
    <source>
        <dbReference type="PROSITE" id="PS50003"/>
    </source>
</evidence>
<keyword evidence="10" id="KW-0539">Nucleus</keyword>
<dbReference type="InterPro" id="IPR047181">
    <property type="entry name" value="DP13A/B"/>
</dbReference>
<evidence type="ECO:0000256" key="10">
    <source>
        <dbReference type="ARBA" id="ARBA00023242"/>
    </source>
</evidence>
<evidence type="ECO:0000256" key="3">
    <source>
        <dbReference type="ARBA" id="ARBA00004262"/>
    </source>
</evidence>
<name>A0A6P6EHG4_OCTDE</name>
<dbReference type="SUPFAM" id="SSF50729">
    <property type="entry name" value="PH domain-like"/>
    <property type="match status" value="2"/>
</dbReference>
<evidence type="ECO:0000256" key="6">
    <source>
        <dbReference type="ARBA" id="ARBA00022553"/>
    </source>
</evidence>
<dbReference type="CDD" id="cd13158">
    <property type="entry name" value="PTB_APPL"/>
    <property type="match status" value="1"/>
</dbReference>
<feature type="region of interest" description="Disordered" evidence="16">
    <location>
        <begin position="385"/>
        <end position="418"/>
    </location>
</feature>
<keyword evidence="7" id="KW-0967">Endosome</keyword>
<evidence type="ECO:0000256" key="12">
    <source>
        <dbReference type="ARBA" id="ARBA00023306"/>
    </source>
</evidence>
<accession>A0A6P6EHG4</accession>
<feature type="compositionally biased region" description="Polar residues" evidence="16">
    <location>
        <begin position="661"/>
        <end position="680"/>
    </location>
</feature>
<dbReference type="GO" id="GO:0009891">
    <property type="term" value="P:positive regulation of biosynthetic process"/>
    <property type="evidence" value="ECO:0007669"/>
    <property type="project" value="UniProtKB-ARBA"/>
</dbReference>
<dbReference type="GO" id="GO:0035729">
    <property type="term" value="P:cellular response to hepatocyte growth factor stimulus"/>
    <property type="evidence" value="ECO:0007669"/>
    <property type="project" value="UniProtKB-ARBA"/>
</dbReference>
<dbReference type="FunCoup" id="A0A6P6EHG4">
    <property type="interactions" value="3557"/>
</dbReference>
<feature type="region of interest" description="Disordered" evidence="16">
    <location>
        <begin position="451"/>
        <end position="480"/>
    </location>
</feature>
<feature type="compositionally biased region" description="Basic and acidic residues" evidence="16">
    <location>
        <begin position="624"/>
        <end position="654"/>
    </location>
</feature>
<dbReference type="Gene3D" id="1.20.1270.60">
    <property type="entry name" value="Arfaptin homology (AH) domain/BAR domain"/>
    <property type="match status" value="2"/>
</dbReference>
<dbReference type="SMART" id="SM00233">
    <property type="entry name" value="PH"/>
    <property type="match status" value="1"/>
</dbReference>
<dbReference type="GO" id="GO:0050764">
    <property type="term" value="P:regulation of phagocytosis"/>
    <property type="evidence" value="ECO:0007669"/>
    <property type="project" value="UniProtKB-ARBA"/>
</dbReference>
<dbReference type="GO" id="GO:1905303">
    <property type="term" value="P:positive regulation of macropinocytosis"/>
    <property type="evidence" value="ECO:0007669"/>
    <property type="project" value="UniProtKB-ARBA"/>
</dbReference>
<dbReference type="GO" id="GO:0001726">
    <property type="term" value="C:ruffle"/>
    <property type="evidence" value="ECO:0007669"/>
    <property type="project" value="UniProtKB-SubCell"/>
</dbReference>
<evidence type="ECO:0000313" key="20">
    <source>
        <dbReference type="RefSeq" id="XP_023571492.1"/>
    </source>
</evidence>
<dbReference type="GO" id="GO:0034143">
    <property type="term" value="P:regulation of toll-like receptor 4 signaling pathway"/>
    <property type="evidence" value="ECO:0007669"/>
    <property type="project" value="UniProtKB-ARBA"/>
</dbReference>
<dbReference type="FunFam" id="1.20.1270.60:FF:000034">
    <property type="entry name" value="DCC-interacting protein 13-alpha isoform X2"/>
    <property type="match status" value="1"/>
</dbReference>
<feature type="domain" description="PH" evidence="18">
    <location>
        <begin position="265"/>
        <end position="363"/>
    </location>
</feature>
<dbReference type="Pfam" id="PF00169">
    <property type="entry name" value="PH"/>
    <property type="match status" value="1"/>
</dbReference>
<comment type="subcellular location">
    <subcellularLocation>
        <location evidence="4">Cell projection</location>
        <location evidence="4">Ruffle</location>
    </subcellularLocation>
    <subcellularLocation>
        <location evidence="3">Cytoplasmic vesicle</location>
        <location evidence="3">Phagosome</location>
    </subcellularLocation>
    <subcellularLocation>
        <location evidence="2">Early endosome membrane</location>
        <topology evidence="2">Peripheral membrane protein</topology>
    </subcellularLocation>
    <subcellularLocation>
        <location evidence="1">Nucleus</location>
    </subcellularLocation>
</comment>
<keyword evidence="13" id="KW-0968">Cytoplasmic vesicle</keyword>
<evidence type="ECO:0000256" key="1">
    <source>
        <dbReference type="ARBA" id="ARBA00004123"/>
    </source>
</evidence>
<protein>
    <recommendedName>
        <fullName evidence="14">DCC-interacting protein 13-alpha</fullName>
    </recommendedName>
    <alternativeName>
        <fullName evidence="15">Adapter protein containing PH domain, PTB domain and leucine zipper motif 1</fullName>
    </alternativeName>
</protein>